<keyword evidence="1" id="KW-1133">Transmembrane helix</keyword>
<dbReference type="RefSeq" id="WP_380750132.1">
    <property type="nucleotide sequence ID" value="NZ_JBHULT010000006.1"/>
</dbReference>
<evidence type="ECO:0000313" key="2">
    <source>
        <dbReference type="EMBL" id="MFD2517621.1"/>
    </source>
</evidence>
<keyword evidence="3" id="KW-1185">Reference proteome</keyword>
<reference evidence="3" key="1">
    <citation type="journal article" date="2019" name="Int. J. Syst. Evol. Microbiol.">
        <title>The Global Catalogue of Microorganisms (GCM) 10K type strain sequencing project: providing services to taxonomists for standard genome sequencing and annotation.</title>
        <authorList>
            <consortium name="The Broad Institute Genomics Platform"/>
            <consortium name="The Broad Institute Genome Sequencing Center for Infectious Disease"/>
            <person name="Wu L."/>
            <person name="Ma J."/>
        </authorList>
    </citation>
    <scope>NUCLEOTIDE SEQUENCE [LARGE SCALE GENOMIC DNA]</scope>
    <source>
        <strain evidence="3">KCTC 42585</strain>
    </source>
</reference>
<evidence type="ECO:0000313" key="3">
    <source>
        <dbReference type="Proteomes" id="UP001597468"/>
    </source>
</evidence>
<gene>
    <name evidence="2" type="ORF">ACFSTG_06925</name>
</gene>
<accession>A0ABW5IVZ6</accession>
<name>A0ABW5IVZ6_9FLAO</name>
<proteinExistence type="predicted"/>
<protein>
    <recommendedName>
        <fullName evidence="4">Cytochrome b561 domain-containing protein</fullName>
    </recommendedName>
</protein>
<evidence type="ECO:0008006" key="4">
    <source>
        <dbReference type="Google" id="ProtNLM"/>
    </source>
</evidence>
<feature type="transmembrane region" description="Helical" evidence="1">
    <location>
        <begin position="6"/>
        <end position="24"/>
    </location>
</feature>
<feature type="transmembrane region" description="Helical" evidence="1">
    <location>
        <begin position="33"/>
        <end position="54"/>
    </location>
</feature>
<keyword evidence="1" id="KW-0812">Transmembrane</keyword>
<organism evidence="2 3">
    <name type="scientific">Salinimicrobium flavum</name>
    <dbReference type="NCBI Taxonomy" id="1737065"/>
    <lineage>
        <taxon>Bacteria</taxon>
        <taxon>Pseudomonadati</taxon>
        <taxon>Bacteroidota</taxon>
        <taxon>Flavobacteriia</taxon>
        <taxon>Flavobacteriales</taxon>
        <taxon>Flavobacteriaceae</taxon>
        <taxon>Salinimicrobium</taxon>
    </lineage>
</organism>
<feature type="transmembrane region" description="Helical" evidence="1">
    <location>
        <begin position="60"/>
        <end position="79"/>
    </location>
</feature>
<sequence length="113" mass="12335">MLITAVVLICIAVFLGAYLLSYVLKQKIPPKAIVFAHGGAAVIGLLVLLTYALTTARHHKHWDSIIVFSIAAIAGLYLFSRDIRHKNVPRWLAVVHGGVGLGGFTWLLIHVLN</sequence>
<feature type="transmembrane region" description="Helical" evidence="1">
    <location>
        <begin position="91"/>
        <end position="112"/>
    </location>
</feature>
<keyword evidence="1" id="KW-0472">Membrane</keyword>
<evidence type="ECO:0000256" key="1">
    <source>
        <dbReference type="SAM" id="Phobius"/>
    </source>
</evidence>
<comment type="caution">
    <text evidence="2">The sequence shown here is derived from an EMBL/GenBank/DDBJ whole genome shotgun (WGS) entry which is preliminary data.</text>
</comment>
<dbReference type="Proteomes" id="UP001597468">
    <property type="component" value="Unassembled WGS sequence"/>
</dbReference>
<dbReference type="EMBL" id="JBHULT010000006">
    <property type="protein sequence ID" value="MFD2517621.1"/>
    <property type="molecule type" value="Genomic_DNA"/>
</dbReference>